<proteinExistence type="predicted"/>
<name>A0ABY7F2Q5_MYAAR</name>
<evidence type="ECO:0000313" key="3">
    <source>
        <dbReference type="Proteomes" id="UP001164746"/>
    </source>
</evidence>
<gene>
    <name evidence="2" type="ORF">MAR_005436</name>
</gene>
<keyword evidence="1" id="KW-0732">Signal</keyword>
<evidence type="ECO:0000256" key="1">
    <source>
        <dbReference type="SAM" id="SignalP"/>
    </source>
</evidence>
<accession>A0ABY7F2Q5</accession>
<keyword evidence="3" id="KW-1185">Reference proteome</keyword>
<organism evidence="2 3">
    <name type="scientific">Mya arenaria</name>
    <name type="common">Soft-shell clam</name>
    <dbReference type="NCBI Taxonomy" id="6604"/>
    <lineage>
        <taxon>Eukaryota</taxon>
        <taxon>Metazoa</taxon>
        <taxon>Spiralia</taxon>
        <taxon>Lophotrochozoa</taxon>
        <taxon>Mollusca</taxon>
        <taxon>Bivalvia</taxon>
        <taxon>Autobranchia</taxon>
        <taxon>Heteroconchia</taxon>
        <taxon>Euheterodonta</taxon>
        <taxon>Imparidentia</taxon>
        <taxon>Neoheterodontei</taxon>
        <taxon>Myida</taxon>
        <taxon>Myoidea</taxon>
        <taxon>Myidae</taxon>
        <taxon>Mya</taxon>
    </lineage>
</organism>
<reference evidence="2" key="1">
    <citation type="submission" date="2022-11" db="EMBL/GenBank/DDBJ databases">
        <title>Centuries of genome instability and evolution in soft-shell clam transmissible cancer (bioRxiv).</title>
        <authorList>
            <person name="Hart S.F.M."/>
            <person name="Yonemitsu M.A."/>
            <person name="Giersch R.M."/>
            <person name="Beal B.F."/>
            <person name="Arriagada G."/>
            <person name="Davis B.W."/>
            <person name="Ostrander E.A."/>
            <person name="Goff S.P."/>
            <person name="Metzger M.J."/>
        </authorList>
    </citation>
    <scope>NUCLEOTIDE SEQUENCE</scope>
    <source>
        <strain evidence="2">MELC-2E11</strain>
        <tissue evidence="2">Siphon/mantle</tissue>
    </source>
</reference>
<feature type="signal peptide" evidence="1">
    <location>
        <begin position="1"/>
        <end position="26"/>
    </location>
</feature>
<dbReference type="EMBL" id="CP111020">
    <property type="protein sequence ID" value="WAR15331.1"/>
    <property type="molecule type" value="Genomic_DNA"/>
</dbReference>
<sequence>MVYFDSTANMIYFILSFTVLYGLCRSETTTPTIRTDPTTAPPKVGKENPCLNYTHYEQAYINHRKNKPDYGPIQFKTCVAPYNVTCIIMTYSTVNGQSAHQRDCSDDKTFGLDPTKWQRYLPITKDVPRDNITKCAWDDTDQVCLSRCDTEFCNGPDFGRGSITTVSGFVLIGFYIFKVIF</sequence>
<feature type="chain" id="PRO_5046683320" evidence="1">
    <location>
        <begin position="27"/>
        <end position="181"/>
    </location>
</feature>
<protein>
    <submittedName>
        <fullName evidence="2">Uncharacterized protein</fullName>
    </submittedName>
</protein>
<evidence type="ECO:0000313" key="2">
    <source>
        <dbReference type="EMBL" id="WAR15331.1"/>
    </source>
</evidence>
<dbReference type="Proteomes" id="UP001164746">
    <property type="component" value="Chromosome 9"/>
</dbReference>